<protein>
    <submittedName>
        <fullName evidence="1">Death on curing protein, Doc toxin</fullName>
    </submittedName>
</protein>
<dbReference type="Proteomes" id="UP000286806">
    <property type="component" value="Unassembled WGS sequence"/>
</dbReference>
<comment type="caution">
    <text evidence="1">The sequence shown here is derived from an EMBL/GenBank/DDBJ whole genome shotgun (WGS) entry which is preliminary data.</text>
</comment>
<dbReference type="RefSeq" id="WP_223247583.1">
    <property type="nucleotide sequence ID" value="NZ_BGOW01000001.1"/>
</dbReference>
<dbReference type="Pfam" id="PF02452">
    <property type="entry name" value="PemK_toxin"/>
    <property type="match status" value="1"/>
</dbReference>
<dbReference type="GO" id="GO:0003677">
    <property type="term" value="F:DNA binding"/>
    <property type="evidence" value="ECO:0007669"/>
    <property type="project" value="InterPro"/>
</dbReference>
<evidence type="ECO:0000313" key="2">
    <source>
        <dbReference type="Proteomes" id="UP000286806"/>
    </source>
</evidence>
<dbReference type="SUPFAM" id="SSF50118">
    <property type="entry name" value="Cell growth inhibitor/plasmid maintenance toxic component"/>
    <property type="match status" value="1"/>
</dbReference>
<reference evidence="1 2" key="1">
    <citation type="journal article" date="2019" name="Front. Microbiol.">
        <title>Genomes of Neutrophilic Sulfur-Oxidizing Chemolithoautotrophs Representing 9 Proteobacterial Species From 8 Genera.</title>
        <authorList>
            <person name="Watanabe T."/>
            <person name="Kojima H."/>
            <person name="Umezawa K."/>
            <person name="Hori C."/>
            <person name="Takasuka T.E."/>
            <person name="Kato Y."/>
            <person name="Fukui M."/>
        </authorList>
    </citation>
    <scope>NUCLEOTIDE SEQUENCE [LARGE SCALE GENOMIC DNA]</scope>
    <source>
        <strain evidence="1 2">TTN</strain>
    </source>
</reference>
<dbReference type="Gene3D" id="2.30.30.110">
    <property type="match status" value="1"/>
</dbReference>
<dbReference type="AlphaFoldDB" id="A0A401J9C5"/>
<dbReference type="PANTHER" id="PTHR33988">
    <property type="entry name" value="ENDORIBONUCLEASE MAZF-RELATED"/>
    <property type="match status" value="1"/>
</dbReference>
<dbReference type="GO" id="GO:0004521">
    <property type="term" value="F:RNA endonuclease activity"/>
    <property type="evidence" value="ECO:0007669"/>
    <property type="project" value="TreeGrafter"/>
</dbReference>
<organism evidence="1 2">
    <name type="scientific">Sulfuriferula multivorans</name>
    <dbReference type="NCBI Taxonomy" id="1559896"/>
    <lineage>
        <taxon>Bacteria</taxon>
        <taxon>Pseudomonadati</taxon>
        <taxon>Pseudomonadota</taxon>
        <taxon>Betaproteobacteria</taxon>
        <taxon>Nitrosomonadales</taxon>
        <taxon>Sulfuricellaceae</taxon>
        <taxon>Sulfuriferula</taxon>
    </lineage>
</organism>
<accession>A0A401J9C5</accession>
<dbReference type="InterPro" id="IPR011067">
    <property type="entry name" value="Plasmid_toxin/cell-grow_inhib"/>
</dbReference>
<gene>
    <name evidence="1" type="ORF">SFMTTN_0070</name>
</gene>
<dbReference type="GO" id="GO:0006402">
    <property type="term" value="P:mRNA catabolic process"/>
    <property type="evidence" value="ECO:0007669"/>
    <property type="project" value="TreeGrafter"/>
</dbReference>
<evidence type="ECO:0000313" key="1">
    <source>
        <dbReference type="EMBL" id="GBL44275.1"/>
    </source>
</evidence>
<dbReference type="PANTHER" id="PTHR33988:SF2">
    <property type="entry name" value="ENDORIBONUCLEASE MAZF"/>
    <property type="match status" value="1"/>
</dbReference>
<dbReference type="GO" id="GO:0016075">
    <property type="term" value="P:rRNA catabolic process"/>
    <property type="evidence" value="ECO:0007669"/>
    <property type="project" value="TreeGrafter"/>
</dbReference>
<keyword evidence="2" id="KW-1185">Reference proteome</keyword>
<dbReference type="EMBL" id="BGOW01000001">
    <property type="protein sequence ID" value="GBL44275.1"/>
    <property type="molecule type" value="Genomic_DNA"/>
</dbReference>
<sequence>MKRGEVYWVNLDPTVGSEAKKRRPAVILSPDEMNRSLPVVIVAPITSSKKSWPTRADVTLSGKAGQIMLDQIRTVDKSRLMKRIAEVEIVEALDALQITFSP</sequence>
<proteinExistence type="predicted"/>
<dbReference type="InterPro" id="IPR003477">
    <property type="entry name" value="PemK-like"/>
</dbReference>
<name>A0A401J9C5_9PROT</name>
<dbReference type="PIRSF" id="PIRSF033490">
    <property type="entry name" value="MazF"/>
    <property type="match status" value="1"/>
</dbReference>